<protein>
    <recommendedName>
        <fullName evidence="3">F-box domain-containing protein</fullName>
    </recommendedName>
</protein>
<accession>A0A1Y2HXV3</accession>
<organism evidence="1 2">
    <name type="scientific">Catenaria anguillulae PL171</name>
    <dbReference type="NCBI Taxonomy" id="765915"/>
    <lineage>
        <taxon>Eukaryota</taxon>
        <taxon>Fungi</taxon>
        <taxon>Fungi incertae sedis</taxon>
        <taxon>Blastocladiomycota</taxon>
        <taxon>Blastocladiomycetes</taxon>
        <taxon>Blastocladiales</taxon>
        <taxon>Catenariaceae</taxon>
        <taxon>Catenaria</taxon>
    </lineage>
</organism>
<gene>
    <name evidence="1" type="ORF">BCR44DRAFT_1428530</name>
</gene>
<evidence type="ECO:0000313" key="2">
    <source>
        <dbReference type="Proteomes" id="UP000193411"/>
    </source>
</evidence>
<dbReference type="AlphaFoldDB" id="A0A1Y2HXV3"/>
<sequence>MSLWDDDSASPTDVRVVGGLVLVPYPLHLVDELTIDALSLHDDGRIKCRGLVELDNALPFLFVMDPSQIRDYHFYASSAYKSCPLFETVGHHFTGAVNHDYFLAGTISDSPTFGPSAQSVRIYNCGQSTYKDFESAMCSRLSRLPCLRSFELCGEGHFDLTAGLFTSSTITRLVLDYTLKAQPQPSHPALLWTNMPALMELTINFELAKLLFVPSQFDSSAPTIFPNLTHLTLLDIFSYARNHHPLGFIPWTPYYHMPRLMHFQCPAGHRGFPYAQAMVPQHLHALVSHTRLESFVAPLLITFGQLSDYSDADHGDDVHDDPPQPKLTRVTATHLTHIDLHSQFAGPFTSLVKVPALESATLSSGSSHVDTRWMRHVPNLTRLHLKVQEFNPRTFWPPLARRVPQLTHLTVVDTCKWNQAYLSACPNGSRASDCDSDNGDDEEVPKCPPVTFANLESLSFTMHSGTYDFANLCLPRLKHLNLTLSHPITHALASVFPQLESLTGCRRPMSDSSTPLARPRSRALPEGWVWVEQRAAVRETDKELVASVVEHLMGSADREPVVTVYDEALRQ</sequence>
<proteinExistence type="predicted"/>
<dbReference type="InterPro" id="IPR032675">
    <property type="entry name" value="LRR_dom_sf"/>
</dbReference>
<reference evidence="1 2" key="1">
    <citation type="submission" date="2016-07" db="EMBL/GenBank/DDBJ databases">
        <title>Pervasive Adenine N6-methylation of Active Genes in Fungi.</title>
        <authorList>
            <consortium name="DOE Joint Genome Institute"/>
            <person name="Mondo S.J."/>
            <person name="Dannebaum R.O."/>
            <person name="Kuo R.C."/>
            <person name="Labutti K."/>
            <person name="Haridas S."/>
            <person name="Kuo A."/>
            <person name="Salamov A."/>
            <person name="Ahrendt S.R."/>
            <person name="Lipzen A."/>
            <person name="Sullivan W."/>
            <person name="Andreopoulos W.B."/>
            <person name="Clum A."/>
            <person name="Lindquist E."/>
            <person name="Daum C."/>
            <person name="Ramamoorthy G.K."/>
            <person name="Gryganskyi A."/>
            <person name="Culley D."/>
            <person name="Magnuson J.K."/>
            <person name="James T.Y."/>
            <person name="O'Malley M.A."/>
            <person name="Stajich J.E."/>
            <person name="Spatafora J.W."/>
            <person name="Visel A."/>
            <person name="Grigoriev I.V."/>
        </authorList>
    </citation>
    <scope>NUCLEOTIDE SEQUENCE [LARGE SCALE GENOMIC DNA]</scope>
    <source>
        <strain evidence="1 2">PL171</strain>
    </source>
</reference>
<dbReference type="Proteomes" id="UP000193411">
    <property type="component" value="Unassembled WGS sequence"/>
</dbReference>
<keyword evidence="2" id="KW-1185">Reference proteome</keyword>
<name>A0A1Y2HXV3_9FUNG</name>
<evidence type="ECO:0008006" key="3">
    <source>
        <dbReference type="Google" id="ProtNLM"/>
    </source>
</evidence>
<dbReference type="Gene3D" id="3.80.10.10">
    <property type="entry name" value="Ribonuclease Inhibitor"/>
    <property type="match status" value="1"/>
</dbReference>
<dbReference type="EMBL" id="MCFL01000008">
    <property type="protein sequence ID" value="ORZ38571.1"/>
    <property type="molecule type" value="Genomic_DNA"/>
</dbReference>
<evidence type="ECO:0000313" key="1">
    <source>
        <dbReference type="EMBL" id="ORZ38571.1"/>
    </source>
</evidence>
<comment type="caution">
    <text evidence="1">The sequence shown here is derived from an EMBL/GenBank/DDBJ whole genome shotgun (WGS) entry which is preliminary data.</text>
</comment>
<dbReference type="SUPFAM" id="SSF52047">
    <property type="entry name" value="RNI-like"/>
    <property type="match status" value="1"/>
</dbReference>